<dbReference type="OrthoDB" id="6166782at2"/>
<dbReference type="RefSeq" id="WP_054597286.1">
    <property type="nucleotide sequence ID" value="NZ_CP012830.1"/>
</dbReference>
<dbReference type="InterPro" id="IPR024467">
    <property type="entry name" value="Xre/MbcA/ParS-like_toxin-bd"/>
</dbReference>
<feature type="domain" description="Antitoxin Xre/MbcA/ParS-like toxin-binding" evidence="1">
    <location>
        <begin position="10"/>
        <end position="60"/>
    </location>
</feature>
<dbReference type="Pfam" id="PF09722">
    <property type="entry name" value="Xre_MbcA_ParS_C"/>
    <property type="match status" value="1"/>
</dbReference>
<proteinExistence type="predicted"/>
<dbReference type="AlphaFoldDB" id="A0A0N9WL73"/>
<dbReference type="EMBL" id="CP012830">
    <property type="protein sequence ID" value="ALI04079.1"/>
    <property type="molecule type" value="Genomic_DNA"/>
</dbReference>
<reference evidence="3" key="1">
    <citation type="submission" date="2015-09" db="EMBL/GenBank/DDBJ databases">
        <title>Whole genome sequence of Pseudomonas fluorescens FW300-N2E3.</title>
        <authorList>
            <person name="Ray J."/>
            <person name="Melnyk R."/>
            <person name="Deutschbauer A."/>
        </authorList>
    </citation>
    <scope>NUCLEOTIDE SEQUENCE [LARGE SCALE GENOMIC DNA]</scope>
    <source>
        <strain evidence="3">FW300-N2E3</strain>
    </source>
</reference>
<organism evidence="2 3">
    <name type="scientific">Pseudomonas fluorescens</name>
    <dbReference type="NCBI Taxonomy" id="294"/>
    <lineage>
        <taxon>Bacteria</taxon>
        <taxon>Pseudomonadati</taxon>
        <taxon>Pseudomonadota</taxon>
        <taxon>Gammaproteobacteria</taxon>
        <taxon>Pseudomonadales</taxon>
        <taxon>Pseudomonadaceae</taxon>
        <taxon>Pseudomonas</taxon>
    </lineage>
</organism>
<evidence type="ECO:0000313" key="2">
    <source>
        <dbReference type="EMBL" id="ALI04079.1"/>
    </source>
</evidence>
<name>A0A0N9WL73_PSEFL</name>
<evidence type="ECO:0000313" key="3">
    <source>
        <dbReference type="Proteomes" id="UP000066487"/>
    </source>
</evidence>
<reference evidence="2 3" key="2">
    <citation type="journal article" date="2018" name="Nature">
        <title>Mutant phenotypes for thousands of bacterial genes of unknown function.</title>
        <authorList>
            <person name="Price M.N."/>
            <person name="Wetmore K.M."/>
            <person name="Waters R.J."/>
            <person name="Callaghan M."/>
            <person name="Ray J."/>
            <person name="Liu H."/>
            <person name="Kuehl J.V."/>
            <person name="Melnyk R.A."/>
            <person name="Lamson J.S."/>
            <person name="Suh Y."/>
            <person name="Carlson H.K."/>
            <person name="Esquivel Z."/>
            <person name="Sadeeshkumar H."/>
            <person name="Chakraborty R."/>
            <person name="Zane G.M."/>
            <person name="Rubin B.E."/>
            <person name="Wall J.D."/>
            <person name="Visel A."/>
            <person name="Bristow J."/>
            <person name="Blow M.J."/>
            <person name="Arkin A.P."/>
            <person name="Deutschbauer A.M."/>
        </authorList>
    </citation>
    <scope>NUCLEOTIDE SEQUENCE [LARGE SCALE GENOMIC DNA]</scope>
    <source>
        <strain evidence="2 3">FW300-N2E3</strain>
    </source>
</reference>
<evidence type="ECO:0000259" key="1">
    <source>
        <dbReference type="Pfam" id="PF09722"/>
    </source>
</evidence>
<protein>
    <recommendedName>
        <fullName evidence="1">Antitoxin Xre/MbcA/ParS-like toxin-binding domain-containing protein</fullName>
    </recommendedName>
</protein>
<gene>
    <name evidence="2" type="ORF">AO353_24550</name>
</gene>
<dbReference type="Proteomes" id="UP000066487">
    <property type="component" value="Chromosome"/>
</dbReference>
<accession>A0A0N9WL73</accession>
<sequence>MNYVELIQHQAEQVFGNKSKADVWLNQPIVGTDEYSRLQAAHSEAGYKLVKAELERLSHGFAC</sequence>